<comment type="subcellular location">
    <subcellularLocation>
        <location evidence="1">Cell membrane</location>
        <topology evidence="1">Multi-pass membrane protein</topology>
    </subcellularLocation>
</comment>
<evidence type="ECO:0000313" key="8">
    <source>
        <dbReference type="EMBL" id="EFM81171.1"/>
    </source>
</evidence>
<gene>
    <name evidence="8" type="ORF">HMPREF9498_03110</name>
</gene>
<reference evidence="9" key="1">
    <citation type="submission" date="2010-07" db="EMBL/GenBank/DDBJ databases">
        <authorList>
            <person name="Weinstock G."/>
            <person name="Sodergren E."/>
            <person name="Clifton S."/>
            <person name="Fulton L."/>
            <person name="Fulton B."/>
            <person name="Courtney L."/>
            <person name="Fronick C."/>
            <person name="Harrison M."/>
            <person name="Strong C."/>
            <person name="Farmer C."/>
            <person name="Delahaunty K."/>
            <person name="Markovic C."/>
            <person name="Hall O."/>
            <person name="Minx P."/>
            <person name="Tomlinson C."/>
            <person name="Mitreva M."/>
            <person name="Hou S."/>
            <person name="Chen J."/>
            <person name="Wollam A."/>
            <person name="Pepin K.H."/>
            <person name="Johnson M."/>
            <person name="Bhonagiri V."/>
            <person name="Zhang X."/>
            <person name="Suruliraj S."/>
            <person name="Warren W."/>
            <person name="Chinwalla A."/>
            <person name="Mardis E.R."/>
            <person name="Wilson R.K."/>
        </authorList>
    </citation>
    <scope>NUCLEOTIDE SEQUENCE [LARGE SCALE GENOMIC DNA]</scope>
    <source>
        <strain evidence="9">TX4248</strain>
    </source>
</reference>
<dbReference type="RefSeq" id="WP_002357595.1">
    <property type="nucleotide sequence ID" value="NZ_GL454489.1"/>
</dbReference>
<feature type="transmembrane region" description="Helical" evidence="6">
    <location>
        <begin position="78"/>
        <end position="96"/>
    </location>
</feature>
<accession>A0A125W1J2</accession>
<dbReference type="HOGENOM" id="CLU_063199_1_1_9"/>
<dbReference type="PIRSF" id="PIRSF006483">
    <property type="entry name" value="Membrane_protein_YitT"/>
    <property type="match status" value="1"/>
</dbReference>
<sequence length="294" mass="32625">MEEQRFYFKDVLFIVLGSCIYAFGLVTFNIANDLAEGGVTGITLILRALFHFNPAYTTLLINIPLLLIGGKILGKRSLYYTLIGTVSLSVFLWFWQKFPVEINLDHDLLIAALLAGLAAGFGSGLVYRVGGTTGGTDVIARIFEKYFGISMGRSLLLFDVAVLLLSLTYIDVKRMMYTLIVSFVFSRVVDSVLDGAYAAKGILIVSNHSEEIGQSLMASLERGVTYLNGEGAYSQVEKRVLYTVVSPREIMEVKRIANEIDEKAFVSIINVHEAIGEGFTYAKPSKQRRFKLKQ</sequence>
<evidence type="ECO:0000256" key="1">
    <source>
        <dbReference type="ARBA" id="ARBA00004651"/>
    </source>
</evidence>
<dbReference type="Pfam" id="PF10035">
    <property type="entry name" value="DUF2179"/>
    <property type="match status" value="1"/>
</dbReference>
<dbReference type="InterPro" id="IPR003740">
    <property type="entry name" value="YitT"/>
</dbReference>
<dbReference type="GeneID" id="60893860"/>
<keyword evidence="3 6" id="KW-0812">Transmembrane</keyword>
<evidence type="ECO:0000259" key="7">
    <source>
        <dbReference type="Pfam" id="PF10035"/>
    </source>
</evidence>
<evidence type="ECO:0000256" key="5">
    <source>
        <dbReference type="ARBA" id="ARBA00023136"/>
    </source>
</evidence>
<name>A0A125W1J2_ENTFL</name>
<feature type="transmembrane region" description="Helical" evidence="6">
    <location>
        <begin position="108"/>
        <end position="130"/>
    </location>
</feature>
<comment type="caution">
    <text evidence="8">The sequence shown here is derived from an EMBL/GenBank/DDBJ whole genome shotgun (WGS) entry which is preliminary data.</text>
</comment>
<keyword evidence="4 6" id="KW-1133">Transmembrane helix</keyword>
<dbReference type="PANTHER" id="PTHR33545:SF10">
    <property type="entry name" value="UPF0750 MEMBRANE PROTEIN YPJC"/>
    <property type="match status" value="1"/>
</dbReference>
<evidence type="ECO:0000256" key="6">
    <source>
        <dbReference type="SAM" id="Phobius"/>
    </source>
</evidence>
<dbReference type="Pfam" id="PF02588">
    <property type="entry name" value="YitT_membrane"/>
    <property type="match status" value="1"/>
</dbReference>
<dbReference type="CDD" id="cd16380">
    <property type="entry name" value="YitT_C"/>
    <property type="match status" value="1"/>
</dbReference>
<organism evidence="8 9">
    <name type="scientific">Enterococcus faecalis TX4248</name>
    <dbReference type="NCBI Taxonomy" id="749495"/>
    <lineage>
        <taxon>Bacteria</taxon>
        <taxon>Bacillati</taxon>
        <taxon>Bacillota</taxon>
        <taxon>Bacilli</taxon>
        <taxon>Lactobacillales</taxon>
        <taxon>Enterococcaceae</taxon>
        <taxon>Enterococcus</taxon>
    </lineage>
</organism>
<dbReference type="EMBL" id="AEBR01000110">
    <property type="protein sequence ID" value="EFM81171.1"/>
    <property type="molecule type" value="Genomic_DNA"/>
</dbReference>
<dbReference type="Gene3D" id="3.30.70.120">
    <property type="match status" value="1"/>
</dbReference>
<dbReference type="InterPro" id="IPR015867">
    <property type="entry name" value="N-reg_PII/ATP_PRibTrfase_C"/>
</dbReference>
<keyword evidence="5 6" id="KW-0472">Membrane</keyword>
<dbReference type="PANTHER" id="PTHR33545">
    <property type="entry name" value="UPF0750 MEMBRANE PROTEIN YITT-RELATED"/>
    <property type="match status" value="1"/>
</dbReference>
<keyword evidence="2" id="KW-1003">Cell membrane</keyword>
<evidence type="ECO:0000256" key="3">
    <source>
        <dbReference type="ARBA" id="ARBA00022692"/>
    </source>
</evidence>
<feature type="transmembrane region" description="Helical" evidence="6">
    <location>
        <begin position="44"/>
        <end position="66"/>
    </location>
</feature>
<protein>
    <recommendedName>
        <fullName evidence="7">DUF2179 domain-containing protein</fullName>
    </recommendedName>
</protein>
<evidence type="ECO:0000313" key="9">
    <source>
        <dbReference type="Proteomes" id="UP000004846"/>
    </source>
</evidence>
<dbReference type="AlphaFoldDB" id="A0A125W1J2"/>
<evidence type="ECO:0000256" key="4">
    <source>
        <dbReference type="ARBA" id="ARBA00022989"/>
    </source>
</evidence>
<dbReference type="GO" id="GO:0005886">
    <property type="term" value="C:plasma membrane"/>
    <property type="evidence" value="ECO:0007669"/>
    <property type="project" value="UniProtKB-SubCell"/>
</dbReference>
<evidence type="ECO:0000256" key="2">
    <source>
        <dbReference type="ARBA" id="ARBA00022475"/>
    </source>
</evidence>
<feature type="transmembrane region" description="Helical" evidence="6">
    <location>
        <begin position="12"/>
        <end position="32"/>
    </location>
</feature>
<dbReference type="Proteomes" id="UP000004846">
    <property type="component" value="Unassembled WGS sequence"/>
</dbReference>
<proteinExistence type="predicted"/>
<dbReference type="InterPro" id="IPR051461">
    <property type="entry name" value="UPF0750_membrane"/>
</dbReference>
<feature type="transmembrane region" description="Helical" evidence="6">
    <location>
        <begin position="151"/>
        <end position="170"/>
    </location>
</feature>
<feature type="domain" description="DUF2179" evidence="7">
    <location>
        <begin position="222"/>
        <end position="276"/>
    </location>
</feature>
<dbReference type="InterPro" id="IPR019264">
    <property type="entry name" value="DUF2179"/>
</dbReference>